<evidence type="ECO:0000256" key="8">
    <source>
        <dbReference type="ARBA" id="ARBA00023136"/>
    </source>
</evidence>
<evidence type="ECO:0000256" key="3">
    <source>
        <dbReference type="ARBA" id="ARBA00006792"/>
    </source>
</evidence>
<keyword evidence="6 9" id="KW-1133">Transmembrane helix</keyword>
<dbReference type="GO" id="GO:0061617">
    <property type="term" value="C:MICOS complex"/>
    <property type="evidence" value="ECO:0007669"/>
    <property type="project" value="UniProtKB-UniRule"/>
</dbReference>
<dbReference type="RefSeq" id="XP_025363417.1">
    <property type="nucleotide sequence ID" value="XM_025505615.1"/>
</dbReference>
<protein>
    <recommendedName>
        <fullName evidence="9">MICOS complex subunit MIC10</fullName>
    </recommendedName>
</protein>
<feature type="compositionally biased region" description="Basic and acidic residues" evidence="10">
    <location>
        <begin position="98"/>
        <end position="138"/>
    </location>
</feature>
<feature type="transmembrane region" description="Helical" evidence="9">
    <location>
        <begin position="13"/>
        <end position="32"/>
    </location>
</feature>
<evidence type="ECO:0000256" key="7">
    <source>
        <dbReference type="ARBA" id="ARBA00023128"/>
    </source>
</evidence>
<keyword evidence="8 9" id="KW-0472">Membrane</keyword>
<dbReference type="OrthoDB" id="1916310at2759"/>
<dbReference type="PANTHER" id="PTHR21304:SF0">
    <property type="entry name" value="MICOS COMPLEX SUBUNIT MIC10"/>
    <property type="match status" value="1"/>
</dbReference>
<keyword evidence="4 9" id="KW-0812">Transmembrane</keyword>
<evidence type="ECO:0000256" key="4">
    <source>
        <dbReference type="ARBA" id="ARBA00022692"/>
    </source>
</evidence>
<reference evidence="11 12" key="1">
    <citation type="journal article" date="2018" name="Mol. Biol. Evol.">
        <title>Broad Genomic Sampling Reveals a Smut Pathogenic Ancestry of the Fungal Clade Ustilaginomycotina.</title>
        <authorList>
            <person name="Kijpornyongpan T."/>
            <person name="Mondo S.J."/>
            <person name="Barry K."/>
            <person name="Sandor L."/>
            <person name="Lee J."/>
            <person name="Lipzen A."/>
            <person name="Pangilinan J."/>
            <person name="LaButti K."/>
            <person name="Hainaut M."/>
            <person name="Henrissat B."/>
            <person name="Grigoriev I.V."/>
            <person name="Spatafora J.W."/>
            <person name="Aime M.C."/>
        </authorList>
    </citation>
    <scope>NUCLEOTIDE SEQUENCE [LARGE SCALE GENOMIC DNA]</scope>
    <source>
        <strain evidence="11 12">MCA 5214</strain>
    </source>
</reference>
<sequence length="138" mass="15027">MIARKTDLCISNAIVKTGIGFGTGVVLSVLLFRRRAFPVWLGTGFGMGSAYTDCERSFNPYSAPGLRILPPSAKSASEAPRSTLEMLSQKTGEAFGTAKEKVAEETKDARKEVKKMEGKVEQKVGEVKEEVKSKVRQV</sequence>
<evidence type="ECO:0000256" key="2">
    <source>
        <dbReference type="ARBA" id="ARBA00004434"/>
    </source>
</evidence>
<comment type="function">
    <text evidence="1 9">Component of the MICOS complex, a large protein complex of the mitochondrial inner membrane that plays crucial roles in the maintenance of crista junctions, inner membrane architecture, and formation of contact sites to the outer membrane.</text>
</comment>
<organism evidence="11 12">
    <name type="scientific">Jaminaea rosea</name>
    <dbReference type="NCBI Taxonomy" id="1569628"/>
    <lineage>
        <taxon>Eukaryota</taxon>
        <taxon>Fungi</taxon>
        <taxon>Dikarya</taxon>
        <taxon>Basidiomycota</taxon>
        <taxon>Ustilaginomycotina</taxon>
        <taxon>Exobasidiomycetes</taxon>
        <taxon>Microstromatales</taxon>
        <taxon>Microstromatales incertae sedis</taxon>
        <taxon>Jaminaea</taxon>
    </lineage>
</organism>
<dbReference type="Pfam" id="PF04418">
    <property type="entry name" value="DUF543"/>
    <property type="match status" value="1"/>
</dbReference>
<gene>
    <name evidence="11" type="ORF">BDZ90DRAFT_230812</name>
</gene>
<evidence type="ECO:0000256" key="5">
    <source>
        <dbReference type="ARBA" id="ARBA00022792"/>
    </source>
</evidence>
<evidence type="ECO:0000313" key="12">
    <source>
        <dbReference type="Proteomes" id="UP000245884"/>
    </source>
</evidence>
<keyword evidence="12" id="KW-1185">Reference proteome</keyword>
<comment type="similarity">
    <text evidence="3 9">Belongs to the MICOS complex subunit Mic10 family.</text>
</comment>
<accession>A0A316V043</accession>
<evidence type="ECO:0000313" key="11">
    <source>
        <dbReference type="EMBL" id="PWN28805.1"/>
    </source>
</evidence>
<evidence type="ECO:0000256" key="1">
    <source>
        <dbReference type="ARBA" id="ARBA00002689"/>
    </source>
</evidence>
<evidence type="ECO:0000256" key="6">
    <source>
        <dbReference type="ARBA" id="ARBA00022989"/>
    </source>
</evidence>
<dbReference type="PANTHER" id="PTHR21304">
    <property type="entry name" value="MICOS COMPLEX SUBUNIT MIC10"/>
    <property type="match status" value="1"/>
</dbReference>
<dbReference type="GeneID" id="37027438"/>
<feature type="region of interest" description="Disordered" evidence="10">
    <location>
        <begin position="70"/>
        <end position="138"/>
    </location>
</feature>
<proteinExistence type="inferred from homology"/>
<evidence type="ECO:0000256" key="10">
    <source>
        <dbReference type="SAM" id="MobiDB-lite"/>
    </source>
</evidence>
<dbReference type="Proteomes" id="UP000245884">
    <property type="component" value="Unassembled WGS sequence"/>
</dbReference>
<comment type="subunit">
    <text evidence="9">Component of the mitochondrial contact site and cristae organizing system (MICOS) complex.</text>
</comment>
<keyword evidence="5 9" id="KW-0999">Mitochondrion inner membrane</keyword>
<dbReference type="AlphaFoldDB" id="A0A316V043"/>
<dbReference type="STRING" id="1569628.A0A316V043"/>
<name>A0A316V043_9BASI</name>
<dbReference type="EMBL" id="KZ819664">
    <property type="protein sequence ID" value="PWN28805.1"/>
    <property type="molecule type" value="Genomic_DNA"/>
</dbReference>
<evidence type="ECO:0000256" key="9">
    <source>
        <dbReference type="RuleBase" id="RU363011"/>
    </source>
</evidence>
<comment type="subcellular location">
    <subcellularLocation>
        <location evidence="2 9">Mitochondrion inner membrane</location>
        <topology evidence="2 9">Single-pass membrane protein</topology>
    </subcellularLocation>
</comment>
<dbReference type="InterPro" id="IPR007512">
    <property type="entry name" value="Mic10"/>
</dbReference>
<keyword evidence="7 9" id="KW-0496">Mitochondrion</keyword>